<evidence type="ECO:0000313" key="7">
    <source>
        <dbReference type="EMBL" id="HGB36531.1"/>
    </source>
</evidence>
<evidence type="ECO:0000259" key="6">
    <source>
        <dbReference type="Pfam" id="PF07992"/>
    </source>
</evidence>
<evidence type="ECO:0000256" key="2">
    <source>
        <dbReference type="ARBA" id="ARBA00022827"/>
    </source>
</evidence>
<dbReference type="PANTHER" id="PTHR48105">
    <property type="entry name" value="THIOREDOXIN REDUCTASE 1-RELATED-RELATED"/>
    <property type="match status" value="1"/>
</dbReference>
<dbReference type="InterPro" id="IPR050097">
    <property type="entry name" value="Ferredoxin-NADP_redctase_2"/>
</dbReference>
<evidence type="ECO:0000256" key="1">
    <source>
        <dbReference type="ARBA" id="ARBA00022630"/>
    </source>
</evidence>
<keyword evidence="5" id="KW-0676">Redox-active center</keyword>
<protein>
    <submittedName>
        <fullName evidence="7">FAD-binding protein</fullName>
    </submittedName>
</protein>
<proteinExistence type="predicted"/>
<name>A0A7V3KPG5_UNCW3</name>
<gene>
    <name evidence="7" type="ORF">ENV38_06485</name>
</gene>
<dbReference type="PROSITE" id="PS00573">
    <property type="entry name" value="PYRIDINE_REDOX_2"/>
    <property type="match status" value="1"/>
</dbReference>
<dbReference type="PRINTS" id="PR00368">
    <property type="entry name" value="FADPNR"/>
</dbReference>
<evidence type="ECO:0000256" key="5">
    <source>
        <dbReference type="ARBA" id="ARBA00023284"/>
    </source>
</evidence>
<dbReference type="Pfam" id="PF07992">
    <property type="entry name" value="Pyr_redox_2"/>
    <property type="match status" value="1"/>
</dbReference>
<sequence>MLFVPGMGKKKETEEFDVVIIGAGPAGLSAGIYATRAGLKGVVIDKGIAGGLASEAPFIENYPGFLGIKGEELASKIKEHAKSYLPVIEMSPISRIEKKEDGRFFVESEQGDYIASAIIFATGTTHKHLNVKGEQEFYGKGVSYCVTCDGYFFKDQRVVVIGGGNSGAIAAISLHGIARKITILEFMPRYMCENAYVKKLSELGIEYIKNVQVTEIFGDEKVKGVRFINRETGEMKEIEADGVFIYVGLIPQSELAKSLGVELDQRGYIKVDSKMRTSMPKVYAAGDVTGGVAQVVVAAAQGAIAALSCYEDLRLK</sequence>
<dbReference type="PRINTS" id="PR00469">
    <property type="entry name" value="PNDRDTASEII"/>
</dbReference>
<dbReference type="InterPro" id="IPR008255">
    <property type="entry name" value="Pyr_nucl-diS_OxRdtase_2_AS"/>
</dbReference>
<dbReference type="InterPro" id="IPR036188">
    <property type="entry name" value="FAD/NAD-bd_sf"/>
</dbReference>
<feature type="domain" description="FAD/NAD(P)-binding" evidence="6">
    <location>
        <begin position="16"/>
        <end position="302"/>
    </location>
</feature>
<keyword evidence="2" id="KW-0274">FAD</keyword>
<dbReference type="Gene3D" id="3.50.50.60">
    <property type="entry name" value="FAD/NAD(P)-binding domain"/>
    <property type="match status" value="2"/>
</dbReference>
<keyword evidence="1" id="KW-0285">Flavoprotein</keyword>
<accession>A0A7V3KPG5</accession>
<keyword evidence="4" id="KW-1015">Disulfide bond</keyword>
<dbReference type="GO" id="GO:0016668">
    <property type="term" value="F:oxidoreductase activity, acting on a sulfur group of donors, NAD(P) as acceptor"/>
    <property type="evidence" value="ECO:0007669"/>
    <property type="project" value="UniProtKB-ARBA"/>
</dbReference>
<comment type="caution">
    <text evidence="7">The sequence shown here is derived from an EMBL/GenBank/DDBJ whole genome shotgun (WGS) entry which is preliminary data.</text>
</comment>
<reference evidence="7" key="1">
    <citation type="journal article" date="2020" name="mSystems">
        <title>Genome- and Community-Level Interaction Insights into Carbon Utilization and Element Cycling Functions of Hydrothermarchaeota in Hydrothermal Sediment.</title>
        <authorList>
            <person name="Zhou Z."/>
            <person name="Liu Y."/>
            <person name="Xu W."/>
            <person name="Pan J."/>
            <person name="Luo Z.H."/>
            <person name="Li M."/>
        </authorList>
    </citation>
    <scope>NUCLEOTIDE SEQUENCE [LARGE SCALE GENOMIC DNA]</scope>
    <source>
        <strain evidence="7">SpSt-754</strain>
    </source>
</reference>
<dbReference type="InterPro" id="IPR023753">
    <property type="entry name" value="FAD/NAD-binding_dom"/>
</dbReference>
<dbReference type="SUPFAM" id="SSF51905">
    <property type="entry name" value="FAD/NAD(P)-binding domain"/>
    <property type="match status" value="1"/>
</dbReference>
<evidence type="ECO:0000256" key="4">
    <source>
        <dbReference type="ARBA" id="ARBA00023157"/>
    </source>
</evidence>
<organism evidence="7">
    <name type="scientific">candidate division WOR-3 bacterium</name>
    <dbReference type="NCBI Taxonomy" id="2052148"/>
    <lineage>
        <taxon>Bacteria</taxon>
        <taxon>Bacteria division WOR-3</taxon>
    </lineage>
</organism>
<dbReference type="AlphaFoldDB" id="A0A7V3KPG5"/>
<evidence type="ECO:0000256" key="3">
    <source>
        <dbReference type="ARBA" id="ARBA00023002"/>
    </source>
</evidence>
<keyword evidence="3" id="KW-0560">Oxidoreductase</keyword>
<dbReference type="EMBL" id="DTGD01000245">
    <property type="protein sequence ID" value="HGB36531.1"/>
    <property type="molecule type" value="Genomic_DNA"/>
</dbReference>